<dbReference type="AlphaFoldDB" id="A0A9X1IFN8"/>
<sequence>MPLQSREWCSENRSGIFGPSMNALRKAFTDAGQEVPDHMRMRLHTGKVEL</sequence>
<evidence type="ECO:0000313" key="1">
    <source>
        <dbReference type="EMBL" id="MCB4823770.1"/>
    </source>
</evidence>
<dbReference type="Proteomes" id="UP001139311">
    <property type="component" value="Unassembled WGS sequence"/>
</dbReference>
<protein>
    <submittedName>
        <fullName evidence="1">Uncharacterized protein</fullName>
    </submittedName>
</protein>
<evidence type="ECO:0000313" key="2">
    <source>
        <dbReference type="Proteomes" id="UP001139311"/>
    </source>
</evidence>
<accession>A0A9X1IFN8</accession>
<comment type="caution">
    <text evidence="1">The sequence shown here is derived from an EMBL/GenBank/DDBJ whole genome shotgun (WGS) entry which is preliminary data.</text>
</comment>
<keyword evidence="2" id="KW-1185">Reference proteome</keyword>
<dbReference type="EMBL" id="JAJAQI010000031">
    <property type="protein sequence ID" value="MCB4823770.1"/>
    <property type="molecule type" value="Genomic_DNA"/>
</dbReference>
<proteinExistence type="predicted"/>
<organism evidence="1 2">
    <name type="scientific">Roseicella aerolata</name>
    <dbReference type="NCBI Taxonomy" id="2883479"/>
    <lineage>
        <taxon>Bacteria</taxon>
        <taxon>Pseudomonadati</taxon>
        <taxon>Pseudomonadota</taxon>
        <taxon>Alphaproteobacteria</taxon>
        <taxon>Acetobacterales</taxon>
        <taxon>Roseomonadaceae</taxon>
        <taxon>Roseicella</taxon>
    </lineage>
</organism>
<reference evidence="1" key="1">
    <citation type="submission" date="2021-10" db="EMBL/GenBank/DDBJ databases">
        <title>Roseicella aerolatum sp. nov., isolated from aerosols of e-waste dismantling site.</title>
        <authorList>
            <person name="Qin T."/>
        </authorList>
    </citation>
    <scope>NUCLEOTIDE SEQUENCE</scope>
    <source>
        <strain evidence="1">GB24</strain>
    </source>
</reference>
<name>A0A9X1IFN8_9PROT</name>
<dbReference type="RefSeq" id="WP_226610878.1">
    <property type="nucleotide sequence ID" value="NZ_JAJAQI010000031.1"/>
</dbReference>
<gene>
    <name evidence="1" type="ORF">LHA35_18735</name>
</gene>